<feature type="domain" description="GFO/IDH/MocA-like oxidoreductase" evidence="8">
    <location>
        <begin position="152"/>
        <end position="305"/>
    </location>
</feature>
<comment type="catalytic activity">
    <reaction evidence="5">
        <text>D-xylose + NADP(+) = D-xylono-1,5-lactone + NADPH + H(+)</text>
        <dbReference type="Rhea" id="RHEA:22000"/>
        <dbReference type="ChEBI" id="CHEBI:15378"/>
        <dbReference type="ChEBI" id="CHEBI:15867"/>
        <dbReference type="ChEBI" id="CHEBI:53455"/>
        <dbReference type="ChEBI" id="CHEBI:57783"/>
        <dbReference type="ChEBI" id="CHEBI:58349"/>
        <dbReference type="EC" id="1.1.1.179"/>
    </reaction>
</comment>
<evidence type="ECO:0000256" key="3">
    <source>
        <dbReference type="ARBA" id="ARBA00038984"/>
    </source>
</evidence>
<evidence type="ECO:0000256" key="1">
    <source>
        <dbReference type="ARBA" id="ARBA00010928"/>
    </source>
</evidence>
<dbReference type="SUPFAM" id="SSF55347">
    <property type="entry name" value="Glyceraldehyde-3-phosphate dehydrogenase-like, C-terminal domain"/>
    <property type="match status" value="1"/>
</dbReference>
<dbReference type="Gene3D" id="3.30.360.10">
    <property type="entry name" value="Dihydrodipicolinate Reductase, domain 2"/>
    <property type="match status" value="1"/>
</dbReference>
<evidence type="ECO:0000256" key="5">
    <source>
        <dbReference type="ARBA" id="ARBA00049233"/>
    </source>
</evidence>
<dbReference type="InterPro" id="IPR055170">
    <property type="entry name" value="GFO_IDH_MocA-like_dom"/>
</dbReference>
<evidence type="ECO:0000313" key="11">
    <source>
        <dbReference type="Proteomes" id="UP000324748"/>
    </source>
</evidence>
<sequence>MVREHFTCRWGIMGAGAISEKFVRDLLIDPKTREVSDIHHRIAAIGSRSFVKAEDFISRIEGLESHSTKAYGSYQDLVSDLEVDVIYVGTPHSSHFSDVMLCLGSNRNVLCEKPMTVNAAQARELCRAAKEKQCFLMEALWTRFLPITHSFQKVIASGAIGEIQRVDADLSVDFAPDSLPNDNRLVNPKLAGGALLDLGPYPWTMLALTLLHQNIKPESSSFHDNKHENPAPTDLSIPKISASGTMYTHRYAHPSSEPVDGSVIAVLEFPTPSGRKAQGLLISSMFQNTNEDRAVTIYGTKGRIRIPSLACCPNQFGVTIYPDQAEGDALPTSQGRDNHPEEKIQSFEIPGNAKGYMWEADEVARSIASRKLESKRMPHSESILMMEVFDEIRRQIGLKYPNSIESMPNSLSGQ</sequence>
<evidence type="ECO:0000259" key="7">
    <source>
        <dbReference type="Pfam" id="PF01408"/>
    </source>
</evidence>
<keyword evidence="11" id="KW-1185">Reference proteome</keyword>
<dbReference type="EC" id="1.1.1.179" evidence="3"/>
<evidence type="ECO:0000313" key="9">
    <source>
        <dbReference type="EMBL" id="KAA1076196.1"/>
    </source>
</evidence>
<evidence type="ECO:0000313" key="10">
    <source>
        <dbReference type="EMBL" id="KAA1091566.1"/>
    </source>
</evidence>
<dbReference type="Proteomes" id="UP000325313">
    <property type="component" value="Unassembled WGS sequence"/>
</dbReference>
<comment type="similarity">
    <text evidence="1">Belongs to the Gfo/Idh/MocA family.</text>
</comment>
<feature type="domain" description="Gfo/Idh/MocA-like oxidoreductase N-terminal" evidence="7">
    <location>
        <begin position="9"/>
        <end position="138"/>
    </location>
</feature>
<dbReference type="EMBL" id="VSWC01000092">
    <property type="protein sequence ID" value="KAA1091566.1"/>
    <property type="molecule type" value="Genomic_DNA"/>
</dbReference>
<dbReference type="PANTHER" id="PTHR22604:SF105">
    <property type="entry name" value="TRANS-1,2-DIHYDROBENZENE-1,2-DIOL DEHYDROGENASE"/>
    <property type="match status" value="1"/>
</dbReference>
<dbReference type="PANTHER" id="PTHR22604">
    <property type="entry name" value="OXIDOREDUCTASES"/>
    <property type="match status" value="1"/>
</dbReference>
<dbReference type="EMBL" id="VDEP01000471">
    <property type="protein sequence ID" value="KAA1076196.1"/>
    <property type="molecule type" value="Genomic_DNA"/>
</dbReference>
<dbReference type="InterPro" id="IPR036291">
    <property type="entry name" value="NAD(P)-bd_dom_sf"/>
</dbReference>
<feature type="region of interest" description="Disordered" evidence="6">
    <location>
        <begin position="219"/>
        <end position="238"/>
    </location>
</feature>
<proteinExistence type="inferred from homology"/>
<protein>
    <recommendedName>
        <fullName evidence="3">D-xylose 1-dehydrogenase (NADP(+), D-xylono-1,5-lactone-forming)</fullName>
        <ecNumber evidence="3">1.1.1.179</ecNumber>
    </recommendedName>
    <alternativeName>
        <fullName evidence="4">D-xylose-NADP dehydrogenase</fullName>
    </alternativeName>
</protein>
<dbReference type="GO" id="GO:0000166">
    <property type="term" value="F:nucleotide binding"/>
    <property type="evidence" value="ECO:0007669"/>
    <property type="project" value="InterPro"/>
</dbReference>
<keyword evidence="2" id="KW-0560">Oxidoreductase</keyword>
<name>A0A5B0NSH3_PUCGR</name>
<dbReference type="AlphaFoldDB" id="A0A5B0NSH3"/>
<dbReference type="InterPro" id="IPR000683">
    <property type="entry name" value="Gfo/Idh/MocA-like_OxRdtase_N"/>
</dbReference>
<dbReference type="OrthoDB" id="2129491at2759"/>
<evidence type="ECO:0000256" key="6">
    <source>
        <dbReference type="SAM" id="MobiDB-lite"/>
    </source>
</evidence>
<dbReference type="Proteomes" id="UP000324748">
    <property type="component" value="Unassembled WGS sequence"/>
</dbReference>
<dbReference type="InterPro" id="IPR050984">
    <property type="entry name" value="Gfo/Idh/MocA_domain"/>
</dbReference>
<gene>
    <name evidence="10" type="ORF">PGT21_035679</name>
    <name evidence="9" type="ORF">PGTUg99_036986</name>
</gene>
<dbReference type="Pfam" id="PF22725">
    <property type="entry name" value="GFO_IDH_MocA_C3"/>
    <property type="match status" value="1"/>
</dbReference>
<accession>A0A5B0NSH3</accession>
<evidence type="ECO:0000313" key="12">
    <source>
        <dbReference type="Proteomes" id="UP000325313"/>
    </source>
</evidence>
<reference evidence="11 12" key="1">
    <citation type="submission" date="2019-05" db="EMBL/GenBank/DDBJ databases">
        <title>Emergence of the Ug99 lineage of the wheat stem rust pathogen through somatic hybridization.</title>
        <authorList>
            <person name="Li F."/>
            <person name="Upadhyaya N.M."/>
            <person name="Sperschneider J."/>
            <person name="Matny O."/>
            <person name="Nguyen-Phuc H."/>
            <person name="Mago R."/>
            <person name="Raley C."/>
            <person name="Miller M.E."/>
            <person name="Silverstein K.A.T."/>
            <person name="Henningsen E."/>
            <person name="Hirsch C.D."/>
            <person name="Visser B."/>
            <person name="Pretorius Z.A."/>
            <person name="Steffenson B.J."/>
            <person name="Schwessinger B."/>
            <person name="Dodds P.N."/>
            <person name="Figueroa M."/>
        </authorList>
    </citation>
    <scope>NUCLEOTIDE SEQUENCE [LARGE SCALE GENOMIC DNA]</scope>
    <source>
        <strain evidence="10">21-0</strain>
        <strain evidence="9 12">Ug99</strain>
    </source>
</reference>
<organism evidence="10 11">
    <name type="scientific">Puccinia graminis f. sp. tritici</name>
    <dbReference type="NCBI Taxonomy" id="56615"/>
    <lineage>
        <taxon>Eukaryota</taxon>
        <taxon>Fungi</taxon>
        <taxon>Dikarya</taxon>
        <taxon>Basidiomycota</taxon>
        <taxon>Pucciniomycotina</taxon>
        <taxon>Pucciniomycetes</taxon>
        <taxon>Pucciniales</taxon>
        <taxon>Pucciniaceae</taxon>
        <taxon>Puccinia</taxon>
    </lineage>
</organism>
<dbReference type="GO" id="GO:0047837">
    <property type="term" value="F:D-xylose 1-dehydrogenase (NADP+) activity"/>
    <property type="evidence" value="ECO:0007669"/>
    <property type="project" value="UniProtKB-EC"/>
</dbReference>
<dbReference type="SUPFAM" id="SSF51735">
    <property type="entry name" value="NAD(P)-binding Rossmann-fold domains"/>
    <property type="match status" value="1"/>
</dbReference>
<evidence type="ECO:0000259" key="8">
    <source>
        <dbReference type="Pfam" id="PF22725"/>
    </source>
</evidence>
<comment type="caution">
    <text evidence="10">The sequence shown here is derived from an EMBL/GenBank/DDBJ whole genome shotgun (WGS) entry which is preliminary data.</text>
</comment>
<dbReference type="Gene3D" id="3.40.50.720">
    <property type="entry name" value="NAD(P)-binding Rossmann-like Domain"/>
    <property type="match status" value="1"/>
</dbReference>
<evidence type="ECO:0000256" key="4">
    <source>
        <dbReference type="ARBA" id="ARBA00042988"/>
    </source>
</evidence>
<evidence type="ECO:0000256" key="2">
    <source>
        <dbReference type="ARBA" id="ARBA00023002"/>
    </source>
</evidence>
<dbReference type="Pfam" id="PF01408">
    <property type="entry name" value="GFO_IDH_MocA"/>
    <property type="match status" value="1"/>
</dbReference>